<accession>A0A0D2NMX4</accession>
<evidence type="ECO:0008006" key="3">
    <source>
        <dbReference type="Google" id="ProtNLM"/>
    </source>
</evidence>
<organism evidence="1 2">
    <name type="scientific">Hypholoma sublateritium (strain FD-334 SS-4)</name>
    <dbReference type="NCBI Taxonomy" id="945553"/>
    <lineage>
        <taxon>Eukaryota</taxon>
        <taxon>Fungi</taxon>
        <taxon>Dikarya</taxon>
        <taxon>Basidiomycota</taxon>
        <taxon>Agaricomycotina</taxon>
        <taxon>Agaricomycetes</taxon>
        <taxon>Agaricomycetidae</taxon>
        <taxon>Agaricales</taxon>
        <taxon>Agaricineae</taxon>
        <taxon>Strophariaceae</taxon>
        <taxon>Hypholoma</taxon>
    </lineage>
</organism>
<evidence type="ECO:0000313" key="1">
    <source>
        <dbReference type="EMBL" id="KJA20149.1"/>
    </source>
</evidence>
<evidence type="ECO:0000313" key="2">
    <source>
        <dbReference type="Proteomes" id="UP000054270"/>
    </source>
</evidence>
<keyword evidence="2" id="KW-1185">Reference proteome</keyword>
<gene>
    <name evidence="1" type="ORF">HYPSUDRAFT_43506</name>
</gene>
<proteinExistence type="predicted"/>
<dbReference type="Proteomes" id="UP000054270">
    <property type="component" value="Unassembled WGS sequence"/>
</dbReference>
<protein>
    <recommendedName>
        <fullName evidence="3">F-box domain-containing protein</fullName>
    </recommendedName>
</protein>
<sequence length="519" mass="57982">MSLPPELLIMIFEHIHAPLREARETIRDPYTAVRNVQDINERITRGKVFPYPYVDVCRHWAAVILGVPRFWTNAIVFVGPLETVHGNHLGGAKTIFSASRTLPFDVTIRSTNSDGKLNPAASSTIVEKHDLEREQADIVRILELLKPHLHRCRSLSLYTLLVGAMPLVYRHLDGPAPLLKMLTLQTDNIMEKFREPPLGLKLKLPSDFSPVASVFAPPLEQLILDGISFREIYKYHRGICETYGANLVSLALVNYAEDSWEHDHLPLRVTALAHALAPLARLDSLKLSHVCFDEDAGDLGPAQLGIRALVLEGMDDASLAQLFAGAAFPELEDLWLKGCWPADEGEDAVDPTELPSDVTMLTLENVANVDLARTLRDWDMHAMRICVSPAFDDAVLDMLGAPRDVELAEADITQTTEFGCDTLHVLLIIAAPGISTAGLKRMVASRNRWINYEDPKWRTSAPVGPVIQDIMLWQLPGQMDFTEEDEAWFHAHVADFQFQWVVDVPPTHEDSELHFSASL</sequence>
<dbReference type="AlphaFoldDB" id="A0A0D2NMX4"/>
<name>A0A0D2NMX4_HYPSF</name>
<dbReference type="EMBL" id="KN817570">
    <property type="protein sequence ID" value="KJA20149.1"/>
    <property type="molecule type" value="Genomic_DNA"/>
</dbReference>
<dbReference type="OrthoDB" id="3001771at2759"/>
<dbReference type="STRING" id="945553.A0A0D2NMX4"/>
<reference evidence="2" key="1">
    <citation type="submission" date="2014-04" db="EMBL/GenBank/DDBJ databases">
        <title>Evolutionary Origins and Diversification of the Mycorrhizal Mutualists.</title>
        <authorList>
            <consortium name="DOE Joint Genome Institute"/>
            <consortium name="Mycorrhizal Genomics Consortium"/>
            <person name="Kohler A."/>
            <person name="Kuo A."/>
            <person name="Nagy L.G."/>
            <person name="Floudas D."/>
            <person name="Copeland A."/>
            <person name="Barry K.W."/>
            <person name="Cichocki N."/>
            <person name="Veneault-Fourrey C."/>
            <person name="LaButti K."/>
            <person name="Lindquist E.A."/>
            <person name="Lipzen A."/>
            <person name="Lundell T."/>
            <person name="Morin E."/>
            <person name="Murat C."/>
            <person name="Riley R."/>
            <person name="Ohm R."/>
            <person name="Sun H."/>
            <person name="Tunlid A."/>
            <person name="Henrissat B."/>
            <person name="Grigoriev I.V."/>
            <person name="Hibbett D.S."/>
            <person name="Martin F."/>
        </authorList>
    </citation>
    <scope>NUCLEOTIDE SEQUENCE [LARGE SCALE GENOMIC DNA]</scope>
    <source>
        <strain evidence="2">FD-334 SS-4</strain>
    </source>
</reference>